<gene>
    <name evidence="2" type="ORF">PHLGIDRAFT_139454</name>
</gene>
<feature type="compositionally biased region" description="Basic and acidic residues" evidence="1">
    <location>
        <begin position="415"/>
        <end position="436"/>
    </location>
</feature>
<feature type="compositionally biased region" description="Basic and acidic residues" evidence="1">
    <location>
        <begin position="1093"/>
        <end position="1109"/>
    </location>
</feature>
<feature type="region of interest" description="Disordered" evidence="1">
    <location>
        <begin position="391"/>
        <end position="436"/>
    </location>
</feature>
<feature type="compositionally biased region" description="Polar residues" evidence="1">
    <location>
        <begin position="887"/>
        <end position="902"/>
    </location>
</feature>
<feature type="compositionally biased region" description="Polar residues" evidence="1">
    <location>
        <begin position="844"/>
        <end position="861"/>
    </location>
</feature>
<dbReference type="HOGENOM" id="CLU_282013_0_0_1"/>
<feature type="compositionally biased region" description="Acidic residues" evidence="1">
    <location>
        <begin position="944"/>
        <end position="956"/>
    </location>
</feature>
<reference evidence="2 3" key="1">
    <citation type="journal article" date="2014" name="PLoS Genet.">
        <title>Analysis of the Phlebiopsis gigantea genome, transcriptome and secretome provides insight into its pioneer colonization strategies of wood.</title>
        <authorList>
            <person name="Hori C."/>
            <person name="Ishida T."/>
            <person name="Igarashi K."/>
            <person name="Samejima M."/>
            <person name="Suzuki H."/>
            <person name="Master E."/>
            <person name="Ferreira P."/>
            <person name="Ruiz-Duenas F.J."/>
            <person name="Held B."/>
            <person name="Canessa P."/>
            <person name="Larrondo L.F."/>
            <person name="Schmoll M."/>
            <person name="Druzhinina I.S."/>
            <person name="Kubicek C.P."/>
            <person name="Gaskell J.A."/>
            <person name="Kersten P."/>
            <person name="St John F."/>
            <person name="Glasner J."/>
            <person name="Sabat G."/>
            <person name="Splinter BonDurant S."/>
            <person name="Syed K."/>
            <person name="Yadav J."/>
            <person name="Mgbeahuruike A.C."/>
            <person name="Kovalchuk A."/>
            <person name="Asiegbu F.O."/>
            <person name="Lackner G."/>
            <person name="Hoffmeister D."/>
            <person name="Rencoret J."/>
            <person name="Gutierrez A."/>
            <person name="Sun H."/>
            <person name="Lindquist E."/>
            <person name="Barry K."/>
            <person name="Riley R."/>
            <person name="Grigoriev I.V."/>
            <person name="Henrissat B."/>
            <person name="Kues U."/>
            <person name="Berka R.M."/>
            <person name="Martinez A.T."/>
            <person name="Covert S.F."/>
            <person name="Blanchette R.A."/>
            <person name="Cullen D."/>
        </authorList>
    </citation>
    <scope>NUCLEOTIDE SEQUENCE [LARGE SCALE GENOMIC DNA]</scope>
    <source>
        <strain evidence="2 3">11061_1 CR5-6</strain>
    </source>
</reference>
<feature type="compositionally biased region" description="Low complexity" evidence="1">
    <location>
        <begin position="658"/>
        <end position="675"/>
    </location>
</feature>
<feature type="compositionally biased region" description="Polar residues" evidence="1">
    <location>
        <begin position="595"/>
        <end position="606"/>
    </location>
</feature>
<evidence type="ECO:0000313" key="3">
    <source>
        <dbReference type="Proteomes" id="UP000053257"/>
    </source>
</evidence>
<dbReference type="AlphaFoldDB" id="A0A0C3P0F1"/>
<name>A0A0C3P0F1_PHLG1</name>
<feature type="compositionally biased region" description="Polar residues" evidence="1">
    <location>
        <begin position="561"/>
        <end position="574"/>
    </location>
</feature>
<protein>
    <submittedName>
        <fullName evidence="2">Uncharacterized protein</fullName>
    </submittedName>
</protein>
<organism evidence="2 3">
    <name type="scientific">Phlebiopsis gigantea (strain 11061_1 CR5-6)</name>
    <name type="common">White-rot fungus</name>
    <name type="synonym">Peniophora gigantea</name>
    <dbReference type="NCBI Taxonomy" id="745531"/>
    <lineage>
        <taxon>Eukaryota</taxon>
        <taxon>Fungi</taxon>
        <taxon>Dikarya</taxon>
        <taxon>Basidiomycota</taxon>
        <taxon>Agaricomycotina</taxon>
        <taxon>Agaricomycetes</taxon>
        <taxon>Polyporales</taxon>
        <taxon>Phanerochaetaceae</taxon>
        <taxon>Phlebiopsis</taxon>
    </lineage>
</organism>
<feature type="region of interest" description="Disordered" evidence="1">
    <location>
        <begin position="56"/>
        <end position="81"/>
    </location>
</feature>
<sequence length="1109" mass="120625">MTGLDEARLRKLPRRELQKLAKTRNIAANQKNETLVRLLVKATTSQIFGMPVATNVTSPVTPPSRGRDVRDKEALQRSMAPSPALFPESYRQRLKNIQTPRLPPLNIESEDDSQDPLAAGPSDVVPQILGIQAPSTPRRRGAAHSLANFDNGSIVAARMKDQEHEDVEMTDAFPLASPTWAVGGDDDLEERIRLLGEDEATLPTRTGNVVAPNKFGPLPPSFPLSPSSPSPVHPRLTIASVEGSRSAESCSTRAHCPPEHRVSKTLFEAERAASIRPRELRDSDSSRANDHHMDTHSSGSRQGARKDKGKQKATAESSNAGMEISYSTAMDGDYDDDTVRAILTTQLKDEIAYMKSVHARYAWTMEALGWVPRREPTIHEWMAWSDEDKGTYHRLPPKPNNARFSNLEDEEWEDSDYHSDSDGGFGDEHGDEGMNEKQRETKKVTFQNLTMDVNGLNNMFSEKINALKKHTREVVHAHRAALCVRKAANQEVIMKTRSDAYMAFLNSDMKPEWSTDEFWTGFPMRVKKKNGQWVELASDEERGSEDEASDNDADDTPGPGASTSTGLSHTTTPSQPRPSAIIPPLPSSPELFTHAQCNPHSSQASLGPSPPPEAVSRHASPQASRASKPRSPAVFTSPPVASGSRLPPANPRTHSNEADFFSSSSLSAPESLSDSALFASGPSTLQGTDGKHGQAKGNDTGNPPLERSNIPDLPRIPALLSPQMLGETGASQIREQMRREWQKKKMQQLARATPEWDRLIEKQQATRATQSQNGTKRSRDVLTDDGDADDEGPAKRRKSGGRSSGPSKSVHAFVEVPVDTGARIPIAEPAPRRASQWPPPCINGTPTTNLPKIPTQAQGDYSASPLAFATGVPPQPTLERRPRPVESQPQPSTSSVQATQPRQFPKVSLQPELHHLGEELKALFAPRSAAMAQHTLWRTANPVELEDLSDSEDEESESKGASAPEGAAPSPSASGAAESVVSSLVPQTVSKPSSPAPTSAPAPSATNEDEEYIDASSVEEILDNFDGTGLTPPSPFRGRTEVESAGDSPVVLAGLDVDSDEPQEISPPQSWTEPQRRRPLNIAGSTIVPRRKTVADVRRNDLEGQEPCR</sequence>
<feature type="compositionally biased region" description="Acidic residues" evidence="1">
    <location>
        <begin position="542"/>
        <end position="555"/>
    </location>
</feature>
<feature type="compositionally biased region" description="Basic and acidic residues" evidence="1">
    <location>
        <begin position="65"/>
        <end position="75"/>
    </location>
</feature>
<feature type="region of interest" description="Disordered" evidence="1">
    <location>
        <begin position="538"/>
        <end position="911"/>
    </location>
</feature>
<feature type="region of interest" description="Disordered" evidence="1">
    <location>
        <begin position="940"/>
        <end position="1109"/>
    </location>
</feature>
<dbReference type="Proteomes" id="UP000053257">
    <property type="component" value="Unassembled WGS sequence"/>
</dbReference>
<feature type="region of interest" description="Disordered" evidence="1">
    <location>
        <begin position="243"/>
        <end position="321"/>
    </location>
</feature>
<feature type="compositionally biased region" description="Polar residues" evidence="1">
    <location>
        <begin position="763"/>
        <end position="775"/>
    </location>
</feature>
<accession>A0A0C3P0F1</accession>
<dbReference type="EMBL" id="KN840447">
    <property type="protein sequence ID" value="KIP11239.1"/>
    <property type="molecule type" value="Genomic_DNA"/>
</dbReference>
<evidence type="ECO:0000256" key="1">
    <source>
        <dbReference type="SAM" id="MobiDB-lite"/>
    </source>
</evidence>
<dbReference type="OrthoDB" id="2756873at2759"/>
<proteinExistence type="predicted"/>
<feature type="region of interest" description="Disordered" evidence="1">
    <location>
        <begin position="98"/>
        <end position="122"/>
    </location>
</feature>
<evidence type="ECO:0000313" key="2">
    <source>
        <dbReference type="EMBL" id="KIP11239.1"/>
    </source>
</evidence>
<keyword evidence="3" id="KW-1185">Reference proteome</keyword>
<feature type="compositionally biased region" description="Low complexity" evidence="1">
    <location>
        <begin position="959"/>
        <end position="983"/>
    </location>
</feature>
<feature type="compositionally biased region" description="Basic and acidic residues" evidence="1">
    <location>
        <begin position="256"/>
        <end position="295"/>
    </location>
</feature>